<dbReference type="OrthoDB" id="4757577at2759"/>
<dbReference type="EMBL" id="QJNU01000469">
    <property type="protein sequence ID" value="RYO98268.1"/>
    <property type="molecule type" value="Genomic_DNA"/>
</dbReference>
<organism evidence="2 3">
    <name type="scientific">Monosporascus ibericus</name>
    <dbReference type="NCBI Taxonomy" id="155417"/>
    <lineage>
        <taxon>Eukaryota</taxon>
        <taxon>Fungi</taxon>
        <taxon>Dikarya</taxon>
        <taxon>Ascomycota</taxon>
        <taxon>Pezizomycotina</taxon>
        <taxon>Sordariomycetes</taxon>
        <taxon>Xylariomycetidae</taxon>
        <taxon>Xylariales</taxon>
        <taxon>Xylariales incertae sedis</taxon>
        <taxon>Monosporascus</taxon>
    </lineage>
</organism>
<feature type="compositionally biased region" description="Basic and acidic residues" evidence="1">
    <location>
        <begin position="142"/>
        <end position="153"/>
    </location>
</feature>
<accession>A0A4Q4T381</accession>
<keyword evidence="3" id="KW-1185">Reference proteome</keyword>
<dbReference type="AlphaFoldDB" id="A0A4Q4T381"/>
<proteinExistence type="predicted"/>
<protein>
    <submittedName>
        <fullName evidence="2">Uncharacterized protein</fullName>
    </submittedName>
</protein>
<evidence type="ECO:0000313" key="3">
    <source>
        <dbReference type="Proteomes" id="UP000293360"/>
    </source>
</evidence>
<comment type="caution">
    <text evidence="2">The sequence shown here is derived from an EMBL/GenBank/DDBJ whole genome shotgun (WGS) entry which is preliminary data.</text>
</comment>
<name>A0A4Q4T381_9PEZI</name>
<sequence>MPARRPSHVTEGRINGVTIYRVDHPETGCSAGFWAARVRSRPLTSSPSAALPRETRIELDFQHAAPGRCGCAGRDTDAPAVRALLEVALSLAEVVGNQAAAVLVFLKRVLRLPALGDAELDLWDEVYWPCSEADGEYGGYGDGKHEDAMDGGKVKRGKNKGAESRSGRCRDALGLCVSALKRPFGLLG</sequence>
<evidence type="ECO:0000256" key="1">
    <source>
        <dbReference type="SAM" id="MobiDB-lite"/>
    </source>
</evidence>
<gene>
    <name evidence="2" type="ORF">DL764_007134</name>
</gene>
<dbReference type="Proteomes" id="UP000293360">
    <property type="component" value="Unassembled WGS sequence"/>
</dbReference>
<evidence type="ECO:0000313" key="2">
    <source>
        <dbReference type="EMBL" id="RYO98268.1"/>
    </source>
</evidence>
<reference evidence="2 3" key="1">
    <citation type="submission" date="2018-06" db="EMBL/GenBank/DDBJ databases">
        <title>Complete Genomes of Monosporascus.</title>
        <authorList>
            <person name="Robinson A.J."/>
            <person name="Natvig D.O."/>
        </authorList>
    </citation>
    <scope>NUCLEOTIDE SEQUENCE [LARGE SCALE GENOMIC DNA]</scope>
    <source>
        <strain evidence="2 3">CBS 110550</strain>
    </source>
</reference>
<feature type="region of interest" description="Disordered" evidence="1">
    <location>
        <begin position="139"/>
        <end position="166"/>
    </location>
</feature>